<keyword evidence="1" id="KW-0472">Membrane</keyword>
<evidence type="ECO:0000313" key="3">
    <source>
        <dbReference type="Proteomes" id="UP001237642"/>
    </source>
</evidence>
<comment type="caution">
    <text evidence="2">The sequence shown here is derived from an EMBL/GenBank/DDBJ whole genome shotgun (WGS) entry which is preliminary data.</text>
</comment>
<keyword evidence="3" id="KW-1185">Reference proteome</keyword>
<dbReference type="EMBL" id="JAUIZM010000006">
    <property type="protein sequence ID" value="KAK1381054.1"/>
    <property type="molecule type" value="Genomic_DNA"/>
</dbReference>
<proteinExistence type="predicted"/>
<gene>
    <name evidence="2" type="ORF">POM88_027798</name>
</gene>
<keyword evidence="1" id="KW-0812">Transmembrane</keyword>
<reference evidence="2" key="1">
    <citation type="submission" date="2023-02" db="EMBL/GenBank/DDBJ databases">
        <title>Genome of toxic invasive species Heracleum sosnowskyi carries increased number of genes despite the absence of recent whole-genome duplications.</title>
        <authorList>
            <person name="Schelkunov M."/>
            <person name="Shtratnikova V."/>
            <person name="Makarenko M."/>
            <person name="Klepikova A."/>
            <person name="Omelchenko D."/>
            <person name="Novikova G."/>
            <person name="Obukhova E."/>
            <person name="Bogdanov V."/>
            <person name="Penin A."/>
            <person name="Logacheva M."/>
        </authorList>
    </citation>
    <scope>NUCLEOTIDE SEQUENCE</scope>
    <source>
        <strain evidence="2">Hsosn_3</strain>
        <tissue evidence="2">Leaf</tissue>
    </source>
</reference>
<feature type="transmembrane region" description="Helical" evidence="1">
    <location>
        <begin position="69"/>
        <end position="88"/>
    </location>
</feature>
<feature type="transmembrane region" description="Helical" evidence="1">
    <location>
        <begin position="44"/>
        <end position="63"/>
    </location>
</feature>
<protein>
    <submittedName>
        <fullName evidence="2">Uncharacterized protein</fullName>
    </submittedName>
</protein>
<evidence type="ECO:0000313" key="2">
    <source>
        <dbReference type="EMBL" id="KAK1381054.1"/>
    </source>
</evidence>
<reference evidence="2" key="2">
    <citation type="submission" date="2023-05" db="EMBL/GenBank/DDBJ databases">
        <authorList>
            <person name="Schelkunov M.I."/>
        </authorList>
    </citation>
    <scope>NUCLEOTIDE SEQUENCE</scope>
    <source>
        <strain evidence="2">Hsosn_3</strain>
        <tissue evidence="2">Leaf</tissue>
    </source>
</reference>
<evidence type="ECO:0000256" key="1">
    <source>
        <dbReference type="SAM" id="Phobius"/>
    </source>
</evidence>
<keyword evidence="1" id="KW-1133">Transmembrane helix</keyword>
<dbReference type="AlphaFoldDB" id="A0AAD8I8H2"/>
<name>A0AAD8I8H2_9APIA</name>
<dbReference type="Proteomes" id="UP001237642">
    <property type="component" value="Unassembled WGS sequence"/>
</dbReference>
<sequence length="106" mass="12390">MWRQLKNNYQVEIRDPLIVEKAKFVDEDDYAVEYQTGKNKGHQWILYLTTIVTVCGSFCIWIMRKYLLLSSLTFVFLLLSQIGFLSPIQSAITEDLNLTVAELLHF</sequence>
<accession>A0AAD8I8H2</accession>
<organism evidence="2 3">
    <name type="scientific">Heracleum sosnowskyi</name>
    <dbReference type="NCBI Taxonomy" id="360622"/>
    <lineage>
        <taxon>Eukaryota</taxon>
        <taxon>Viridiplantae</taxon>
        <taxon>Streptophyta</taxon>
        <taxon>Embryophyta</taxon>
        <taxon>Tracheophyta</taxon>
        <taxon>Spermatophyta</taxon>
        <taxon>Magnoliopsida</taxon>
        <taxon>eudicotyledons</taxon>
        <taxon>Gunneridae</taxon>
        <taxon>Pentapetalae</taxon>
        <taxon>asterids</taxon>
        <taxon>campanulids</taxon>
        <taxon>Apiales</taxon>
        <taxon>Apiaceae</taxon>
        <taxon>Apioideae</taxon>
        <taxon>apioid superclade</taxon>
        <taxon>Tordylieae</taxon>
        <taxon>Tordyliinae</taxon>
        <taxon>Heracleum</taxon>
    </lineage>
</organism>